<dbReference type="Proteomes" id="UP001279734">
    <property type="component" value="Unassembled WGS sequence"/>
</dbReference>
<comment type="caution">
    <text evidence="1">The sequence shown here is derived from an EMBL/GenBank/DDBJ whole genome shotgun (WGS) entry which is preliminary data.</text>
</comment>
<keyword evidence="2" id="KW-1185">Reference proteome</keyword>
<evidence type="ECO:0000313" key="2">
    <source>
        <dbReference type="Proteomes" id="UP001279734"/>
    </source>
</evidence>
<dbReference type="EMBL" id="BSYO01000020">
    <property type="protein sequence ID" value="GMH19113.1"/>
    <property type="molecule type" value="Genomic_DNA"/>
</dbReference>
<reference evidence="1" key="1">
    <citation type="submission" date="2023-05" db="EMBL/GenBank/DDBJ databases">
        <title>Nepenthes gracilis genome sequencing.</title>
        <authorList>
            <person name="Fukushima K."/>
        </authorList>
    </citation>
    <scope>NUCLEOTIDE SEQUENCE</scope>
    <source>
        <strain evidence="1">SING2019-196</strain>
    </source>
</reference>
<organism evidence="1 2">
    <name type="scientific">Nepenthes gracilis</name>
    <name type="common">Slender pitcher plant</name>
    <dbReference type="NCBI Taxonomy" id="150966"/>
    <lineage>
        <taxon>Eukaryota</taxon>
        <taxon>Viridiplantae</taxon>
        <taxon>Streptophyta</taxon>
        <taxon>Embryophyta</taxon>
        <taxon>Tracheophyta</taxon>
        <taxon>Spermatophyta</taxon>
        <taxon>Magnoliopsida</taxon>
        <taxon>eudicotyledons</taxon>
        <taxon>Gunneridae</taxon>
        <taxon>Pentapetalae</taxon>
        <taxon>Caryophyllales</taxon>
        <taxon>Nepenthaceae</taxon>
        <taxon>Nepenthes</taxon>
    </lineage>
</organism>
<protein>
    <submittedName>
        <fullName evidence="1">Uncharacterized protein</fullName>
    </submittedName>
</protein>
<proteinExistence type="predicted"/>
<name>A0AAD3SW17_NEPGR</name>
<sequence length="66" mass="7710">MEAMGSVAPVDLADGELIRRQRTWFIIQVMHVLGFDRHAFAHFQDERKRQRSQLASRPTAQWEICA</sequence>
<accession>A0AAD3SW17</accession>
<gene>
    <name evidence="1" type="ORF">Nepgr_020954</name>
</gene>
<evidence type="ECO:0000313" key="1">
    <source>
        <dbReference type="EMBL" id="GMH19113.1"/>
    </source>
</evidence>
<dbReference type="AlphaFoldDB" id="A0AAD3SW17"/>